<dbReference type="InterPro" id="IPR055381">
    <property type="entry name" value="BBS2_CtH_dom"/>
</dbReference>
<accession>A0A8C5T4F1</accession>
<dbReference type="Ensembl" id="ENSMCST00000002081.1">
    <property type="protein sequence ID" value="ENSMCSP00000002037.1"/>
    <property type="gene ID" value="ENSMCSG00000001497.1"/>
</dbReference>
<dbReference type="PANTHER" id="PTHR32465:SF0">
    <property type="entry name" value="BARDET-BIEDL SYNDROME 2 PROTEIN"/>
    <property type="match status" value="1"/>
</dbReference>
<dbReference type="InterPro" id="IPR055380">
    <property type="entry name" value="BBS2_hp_dom"/>
</dbReference>
<keyword evidence="6" id="KW-1003">Cell membrane</keyword>
<dbReference type="GO" id="GO:0034451">
    <property type="term" value="C:centriolar satellite"/>
    <property type="evidence" value="ECO:0007669"/>
    <property type="project" value="UniProtKB-SubCell"/>
</dbReference>
<evidence type="ECO:0000256" key="4">
    <source>
        <dbReference type="ARBA" id="ARBA00023212"/>
    </source>
</evidence>
<dbReference type="GO" id="GO:0034464">
    <property type="term" value="C:BBSome"/>
    <property type="evidence" value="ECO:0007669"/>
    <property type="project" value="UniProtKB-UniRule"/>
</dbReference>
<keyword evidence="7" id="KW-0175">Coiled coil</keyword>
<dbReference type="OrthoDB" id="2120021at2759"/>
<feature type="domain" description="BBS2 hairpin" evidence="13">
    <location>
        <begin position="571"/>
        <end position="668"/>
    </location>
</feature>
<dbReference type="GO" id="GO:0060170">
    <property type="term" value="C:ciliary membrane"/>
    <property type="evidence" value="ECO:0007669"/>
    <property type="project" value="UniProtKB-SubCell"/>
</dbReference>
<dbReference type="SUPFAM" id="SSF50978">
    <property type="entry name" value="WD40 repeat-like"/>
    <property type="match status" value="1"/>
</dbReference>
<comment type="subcellular location">
    <subcellularLocation>
        <location evidence="6">Cell projection</location>
        <location evidence="6">Cilium membrane</location>
    </subcellularLocation>
    <subcellularLocation>
        <location evidence="6">Cytoplasm</location>
        <location evidence="6">Cytoskeleton</location>
        <location evidence="6">Microtubule organizing center</location>
        <location evidence="6">Centrosome</location>
        <location evidence="6">Centriolar satellite</location>
    </subcellularLocation>
    <subcellularLocation>
        <location evidence="1">Cytoplasm</location>
        <location evidence="1">Cytoskeleton</location>
    </subcellularLocation>
</comment>
<evidence type="ECO:0000259" key="11">
    <source>
        <dbReference type="Pfam" id="PF23350"/>
    </source>
</evidence>
<evidence type="ECO:0000259" key="12">
    <source>
        <dbReference type="Pfam" id="PF23351"/>
    </source>
</evidence>
<dbReference type="InterPro" id="IPR055379">
    <property type="entry name" value="BBS2_pf_dom"/>
</dbReference>
<keyword evidence="3 6" id="KW-0969">Cilium</keyword>
<evidence type="ECO:0000259" key="13">
    <source>
        <dbReference type="Pfam" id="PF23353"/>
    </source>
</evidence>
<dbReference type="Pfam" id="PF14783">
    <property type="entry name" value="BBS2_Mid"/>
    <property type="match status" value="1"/>
</dbReference>
<evidence type="ECO:0000256" key="7">
    <source>
        <dbReference type="SAM" id="Coils"/>
    </source>
</evidence>
<feature type="domain" description="BBS2 platform" evidence="11">
    <location>
        <begin position="468"/>
        <end position="559"/>
    </location>
</feature>
<dbReference type="AlphaFoldDB" id="A0A8C5T4F1"/>
<dbReference type="Pfam" id="PF23353">
    <property type="entry name" value="BBS2_hp"/>
    <property type="match status" value="1"/>
</dbReference>
<dbReference type="InterPro" id="IPR029429">
    <property type="entry name" value="BBS2_Mid"/>
</dbReference>
<dbReference type="GO" id="GO:0043005">
    <property type="term" value="C:neuron projection"/>
    <property type="evidence" value="ECO:0007669"/>
    <property type="project" value="TreeGrafter"/>
</dbReference>
<dbReference type="Pfam" id="PF14782">
    <property type="entry name" value="BBS2_GAE"/>
    <property type="match status" value="1"/>
</dbReference>
<reference evidence="14" key="2">
    <citation type="submission" date="2025-09" db="UniProtKB">
        <authorList>
            <consortium name="Ensembl"/>
        </authorList>
    </citation>
    <scope>IDENTIFICATION</scope>
</reference>
<keyword evidence="2 6" id="KW-0963">Cytoplasm</keyword>
<keyword evidence="5 6" id="KW-0966">Cell projection</keyword>
<dbReference type="PIRSF" id="PIRSF013684">
    <property type="entry name" value="BBS2"/>
    <property type="match status" value="1"/>
</dbReference>
<evidence type="ECO:0000256" key="5">
    <source>
        <dbReference type="ARBA" id="ARBA00023273"/>
    </source>
</evidence>
<sequence length="705" mass="78359">MLVPVFTLKLTTRSCPAWWRWAGTATHPCLAAATQAGKVFIHNPHARGQRTNANRMVQNNQDSDISLLNINQGITCLTSGVLNPQLGYDCLLVGTQTNLLAYDVYNNSDLFYREVSDGANAIVLGKLGNISPPLAIIGGNCALQGFDYEGNDRFWTVTGDNVRSLALCDFDDDGKTELLVGSEDFDIRVFKEDEIVAEMSETETITALSPMYGSRFAYALANGTVGVYNKTARYWRIKVIGFSLHVEDWNSLLFQVDARSDRTGEVIFKDNFASSIAGLVEGDYRMDGSTQLICCSIDGEVRGYLPGGEDMKGSLMDTSAEQDLIRELSQKKQNLLLELKNYEENAKAELNAQLKEADGVIPANTQLQTALSVNLGSDSQSAHVELCISTTNDTIIRAVLIFAEGIFEGESHVVHPSLQNLSSCVRVPLTPPKDVPVDLHIKAFVGYLNSTQFHVFELTRQLPRFSMYALSSPDSATEPLSFVNYTTNERPQRIVMWLNQSFLLPEDAEFQSAPFQVCFTSLRNAGQLCIKIKPGGEISINTDDIDLAGDIIQSMASFLAIEDLQVEADFPAYFEELRKVLVKVDDHHAVNQRLTADMAEHSNLIRSMLVQAEDARLLGDMKNMKIRYSELYDLNRDLINQYKIRCNNHTELLNNLKAVNQAIQRAGRLRVGKPKTQVISACRDAIRSSNFHTLFRIMRVGTASS</sequence>
<dbReference type="GO" id="GO:0036064">
    <property type="term" value="C:ciliary basal body"/>
    <property type="evidence" value="ECO:0007669"/>
    <property type="project" value="TreeGrafter"/>
</dbReference>
<evidence type="ECO:0000256" key="3">
    <source>
        <dbReference type="ARBA" id="ARBA00023069"/>
    </source>
</evidence>
<dbReference type="PANTHER" id="PTHR32465">
    <property type="entry name" value="BARDET-BIEDL SYNDROME 2 PROTEIN"/>
    <property type="match status" value="1"/>
</dbReference>
<dbReference type="GO" id="GO:0031514">
    <property type="term" value="C:motile cilium"/>
    <property type="evidence" value="ECO:0007669"/>
    <property type="project" value="TreeGrafter"/>
</dbReference>
<keyword evidence="15" id="KW-1185">Reference proteome</keyword>
<feature type="domain" description="Ciliary BBSome complex subunit 2 middle region" evidence="10">
    <location>
        <begin position="164"/>
        <end position="238"/>
    </location>
</feature>
<feature type="coiled-coil region" evidence="7">
    <location>
        <begin position="325"/>
        <end position="356"/>
    </location>
</feature>
<dbReference type="InterPro" id="IPR029430">
    <property type="entry name" value="BBS2_N"/>
</dbReference>
<organism evidence="14 15">
    <name type="scientific">Malurus cyaneus samueli</name>
    <dbReference type="NCBI Taxonomy" id="2593467"/>
    <lineage>
        <taxon>Eukaryota</taxon>
        <taxon>Metazoa</taxon>
        <taxon>Chordata</taxon>
        <taxon>Craniata</taxon>
        <taxon>Vertebrata</taxon>
        <taxon>Euteleostomi</taxon>
        <taxon>Archelosauria</taxon>
        <taxon>Archosauria</taxon>
        <taxon>Dinosauria</taxon>
        <taxon>Saurischia</taxon>
        <taxon>Theropoda</taxon>
        <taxon>Coelurosauria</taxon>
        <taxon>Aves</taxon>
        <taxon>Neognathae</taxon>
        <taxon>Neoaves</taxon>
        <taxon>Telluraves</taxon>
        <taxon>Australaves</taxon>
        <taxon>Passeriformes</taxon>
        <taxon>Meliphagoidea</taxon>
        <taxon>Maluridae</taxon>
        <taxon>Malurus</taxon>
    </lineage>
</organism>
<dbReference type="InterPro" id="IPR016616">
    <property type="entry name" value="Bardet-Biedl_syndrome_2_prot"/>
</dbReference>
<reference evidence="14" key="1">
    <citation type="submission" date="2025-08" db="UniProtKB">
        <authorList>
            <consortium name="Ensembl"/>
        </authorList>
    </citation>
    <scope>IDENTIFICATION</scope>
</reference>
<evidence type="ECO:0000259" key="9">
    <source>
        <dbReference type="Pfam" id="PF14782"/>
    </source>
</evidence>
<dbReference type="Proteomes" id="UP000694560">
    <property type="component" value="Unplaced"/>
</dbReference>
<keyword evidence="6" id="KW-0472">Membrane</keyword>
<protein>
    <recommendedName>
        <fullName evidence="6">Bardet-Biedl syndrome 2 protein homolog</fullName>
    </recommendedName>
</protein>
<dbReference type="GO" id="GO:1905515">
    <property type="term" value="P:non-motile cilium assembly"/>
    <property type="evidence" value="ECO:0007669"/>
    <property type="project" value="InterPro"/>
</dbReference>
<feature type="domain" description="Ciliary BBSome complex subunit 2 N-terminal" evidence="8">
    <location>
        <begin position="26"/>
        <end position="125"/>
    </location>
</feature>
<feature type="domain" description="BBS2 GAE" evidence="9">
    <location>
        <begin position="379"/>
        <end position="465"/>
    </location>
</feature>
<dbReference type="InterPro" id="IPR036322">
    <property type="entry name" value="WD40_repeat_dom_sf"/>
</dbReference>
<dbReference type="Pfam" id="PF23351">
    <property type="entry name" value="BBS2_CtH"/>
    <property type="match status" value="1"/>
</dbReference>
<dbReference type="FunFam" id="2.130.10.10:FF:000967">
    <property type="entry name" value="Bardet-Biedl syndrome 2 protein homolog"/>
    <property type="match status" value="1"/>
</dbReference>
<dbReference type="InterPro" id="IPR029333">
    <property type="entry name" value="BBS2_GAE_dom"/>
</dbReference>
<keyword evidence="4 6" id="KW-0206">Cytoskeleton</keyword>
<feature type="domain" description="BBS2 C-terminal helix bundle" evidence="12">
    <location>
        <begin position="673"/>
        <end position="699"/>
    </location>
</feature>
<proteinExistence type="predicted"/>
<evidence type="ECO:0000256" key="6">
    <source>
        <dbReference type="PIRNR" id="PIRNR013684"/>
    </source>
</evidence>
<evidence type="ECO:0000313" key="15">
    <source>
        <dbReference type="Proteomes" id="UP000694560"/>
    </source>
</evidence>
<dbReference type="Pfam" id="PF23350">
    <property type="entry name" value="BBS2_pf"/>
    <property type="match status" value="1"/>
</dbReference>
<evidence type="ECO:0000256" key="2">
    <source>
        <dbReference type="ARBA" id="ARBA00022490"/>
    </source>
</evidence>
<evidence type="ECO:0000256" key="1">
    <source>
        <dbReference type="ARBA" id="ARBA00004245"/>
    </source>
</evidence>
<name>A0A8C5T4F1_9PASS</name>
<evidence type="ECO:0000313" key="14">
    <source>
        <dbReference type="Ensembl" id="ENSMCSP00000002037.1"/>
    </source>
</evidence>
<dbReference type="Pfam" id="PF14781">
    <property type="entry name" value="BBS2_N"/>
    <property type="match status" value="1"/>
</dbReference>
<evidence type="ECO:0000259" key="10">
    <source>
        <dbReference type="Pfam" id="PF14783"/>
    </source>
</evidence>
<evidence type="ECO:0000259" key="8">
    <source>
        <dbReference type="Pfam" id="PF14781"/>
    </source>
</evidence>